<dbReference type="AlphaFoldDB" id="A0A371J5J0"/>
<dbReference type="Proteomes" id="UP000215694">
    <property type="component" value="Unassembled WGS sequence"/>
</dbReference>
<dbReference type="GO" id="GO:0006260">
    <property type="term" value="P:DNA replication"/>
    <property type="evidence" value="ECO:0007669"/>
    <property type="project" value="TreeGrafter"/>
</dbReference>
<dbReference type="SUPFAM" id="SSF52540">
    <property type="entry name" value="P-loop containing nucleoside triphosphate hydrolases"/>
    <property type="match status" value="1"/>
</dbReference>
<comment type="caution">
    <text evidence="2">The sequence shown here is derived from an EMBL/GenBank/DDBJ whole genome shotgun (WGS) entry which is preliminary data.</text>
</comment>
<sequence length="244" mass="28371">MRVNQFIKSQVKNNSIKQKHSYKCNKCRDYTFIIKNDEAIPCECRALREAEAILKNSGISEEFRKKTFENFNYSFDIQLVDAFAKAKDYVNSTNTKLPSRENSIIFMGQVGSGKTHLSLAIANKLMNNGIGVLYMSYRDSMTYIKQNIMDNDKYQRIIEKYKKAKILLIDDLYKGNISKSDINIMFEIINFRYFNNLPIIVSTEKSFNELLEIDEAVGSRIIEMAKSHVIELRGKKLNYRIYGN</sequence>
<evidence type="ECO:0000313" key="3">
    <source>
        <dbReference type="Proteomes" id="UP000215694"/>
    </source>
</evidence>
<reference evidence="2 3" key="1">
    <citation type="journal article" date="2017" name="Genome Announc.">
        <title>Draft Genome Sequence of Romboutsia weinsteinii sp. nov. Strain CCRI-19649(T) Isolated from Surface Water.</title>
        <authorList>
            <person name="Maheux A.F."/>
            <person name="Boudreau D.K."/>
            <person name="Berube E."/>
            <person name="Boissinot M."/>
            <person name="Cantin P."/>
            <person name="Raymond F."/>
            <person name="Corbeil J."/>
            <person name="Omar R.F."/>
            <person name="Bergeron M.G."/>
        </authorList>
    </citation>
    <scope>NUCLEOTIDE SEQUENCE [LARGE SCALE GENOMIC DNA]</scope>
    <source>
        <strain evidence="2 3">CCRI-19649</strain>
    </source>
</reference>
<dbReference type="InterPro" id="IPR003593">
    <property type="entry name" value="AAA+_ATPase"/>
</dbReference>
<evidence type="ECO:0000259" key="1">
    <source>
        <dbReference type="SMART" id="SM00382"/>
    </source>
</evidence>
<dbReference type="SMART" id="SM00382">
    <property type="entry name" value="AAA"/>
    <property type="match status" value="1"/>
</dbReference>
<dbReference type="CDD" id="cd00009">
    <property type="entry name" value="AAA"/>
    <property type="match status" value="1"/>
</dbReference>
<dbReference type="EMBL" id="NOJY02000010">
    <property type="protein sequence ID" value="RDY27937.1"/>
    <property type="molecule type" value="Genomic_DNA"/>
</dbReference>
<keyword evidence="3" id="KW-1185">Reference proteome</keyword>
<organism evidence="2 3">
    <name type="scientific">Romboutsia weinsteinii</name>
    <dbReference type="NCBI Taxonomy" id="2020949"/>
    <lineage>
        <taxon>Bacteria</taxon>
        <taxon>Bacillati</taxon>
        <taxon>Bacillota</taxon>
        <taxon>Clostridia</taxon>
        <taxon>Peptostreptococcales</taxon>
        <taxon>Peptostreptococcaceae</taxon>
        <taxon>Romboutsia</taxon>
    </lineage>
</organism>
<dbReference type="Gene3D" id="3.40.50.300">
    <property type="entry name" value="P-loop containing nucleotide triphosphate hydrolases"/>
    <property type="match status" value="1"/>
</dbReference>
<dbReference type="InterPro" id="IPR002611">
    <property type="entry name" value="IstB_ATP-bd"/>
</dbReference>
<accession>A0A371J5J0</accession>
<name>A0A371J5J0_9FIRM</name>
<dbReference type="OrthoDB" id="1655960at2"/>
<gene>
    <name evidence="2" type="ORF">CHL78_007515</name>
</gene>
<dbReference type="GO" id="GO:0005524">
    <property type="term" value="F:ATP binding"/>
    <property type="evidence" value="ECO:0007669"/>
    <property type="project" value="InterPro"/>
</dbReference>
<dbReference type="PANTHER" id="PTHR30050:SF10">
    <property type="entry name" value="PHAGE-LIKE ELEMENT PBSX PROTEIN XKDC"/>
    <property type="match status" value="1"/>
</dbReference>
<proteinExistence type="predicted"/>
<dbReference type="InterPro" id="IPR027417">
    <property type="entry name" value="P-loop_NTPase"/>
</dbReference>
<dbReference type="PANTHER" id="PTHR30050">
    <property type="entry name" value="CHROMOSOMAL REPLICATION INITIATOR PROTEIN DNAA"/>
    <property type="match status" value="1"/>
</dbReference>
<protein>
    <submittedName>
        <fullName evidence="2">AAA family ATPase</fullName>
    </submittedName>
</protein>
<feature type="domain" description="AAA+ ATPase" evidence="1">
    <location>
        <begin position="100"/>
        <end position="228"/>
    </location>
</feature>
<dbReference type="Pfam" id="PF01695">
    <property type="entry name" value="IstB_IS21"/>
    <property type="match status" value="1"/>
</dbReference>
<evidence type="ECO:0000313" key="2">
    <source>
        <dbReference type="EMBL" id="RDY27937.1"/>
    </source>
</evidence>